<reference evidence="2" key="1">
    <citation type="submission" date="2021-05" db="EMBL/GenBank/DDBJ databases">
        <authorList>
            <person name="Pietrasiak N."/>
            <person name="Ward R."/>
            <person name="Stajich J.E."/>
            <person name="Kurbessoian T."/>
        </authorList>
    </citation>
    <scope>NUCLEOTIDE SEQUENCE</scope>
    <source>
        <strain evidence="2">HA4357-MV3</strain>
    </source>
</reference>
<keyword evidence="1" id="KW-0808">Transferase</keyword>
<dbReference type="GO" id="GO:0016757">
    <property type="term" value="F:glycosyltransferase activity"/>
    <property type="evidence" value="ECO:0007669"/>
    <property type="project" value="TreeGrafter"/>
</dbReference>
<dbReference type="SUPFAM" id="SSF53756">
    <property type="entry name" value="UDP-Glycosyltransferase/glycogen phosphorylase"/>
    <property type="match status" value="1"/>
</dbReference>
<comment type="caution">
    <text evidence="2">The sequence shown here is derived from an EMBL/GenBank/DDBJ whole genome shotgun (WGS) entry which is preliminary data.</text>
</comment>
<dbReference type="AlphaFoldDB" id="A0A9E3H8N9"/>
<sequence length="437" mass="49243">MISVKNVSIYRIDRPIKIQFVGRDIPVENTAGNATYILNFLCYLRQAGCEIEYVIPNSSPKGRVPWYIISPALATLANVSVKNNLRIGRLLLRVNPLSDWLMELVRLVYICLPENLKNIYRSIRKERQTQAWDALPTPEELNFASSRFVRFKPNVAIANYTFLGSVLDSPVLDKTVLKVILTHDVLHQRYAHFKKLGLTTVESNWSWEHEAIQLSKAQVILAIQEEEAKLLKQMTPQSEVICIPKAAIIHDPSVTQVPGRCLFVGSRVDHNYYGLKWFLENVWLRVTQLIHDCSLHVCGTVCDLIQESFPNVHLLGRVDNLEPEYGAAEVCLVPLLAGSGLKIKLVEAMSYGRACVSTSVGVQGLGGVVGSAVLVADAPEDFAVAIHTVLTNKQKRQWMEEQAHSYAIAKLSPQAVYQPFVDYIYQYLEQVSHYNRT</sequence>
<proteinExistence type="predicted"/>
<organism evidence="2 3">
    <name type="scientific">Pelatocladus maniniholoensis HA4357-MV3</name>
    <dbReference type="NCBI Taxonomy" id="1117104"/>
    <lineage>
        <taxon>Bacteria</taxon>
        <taxon>Bacillati</taxon>
        <taxon>Cyanobacteriota</taxon>
        <taxon>Cyanophyceae</taxon>
        <taxon>Nostocales</taxon>
        <taxon>Nostocaceae</taxon>
        <taxon>Pelatocladus</taxon>
    </lineage>
</organism>
<gene>
    <name evidence="2" type="ORF">KME28_11865</name>
</gene>
<protein>
    <submittedName>
        <fullName evidence="2">Glycosyltransferase family 4 protein</fullName>
    </submittedName>
</protein>
<dbReference type="PANTHER" id="PTHR46401">
    <property type="entry name" value="GLYCOSYLTRANSFERASE WBBK-RELATED"/>
    <property type="match status" value="1"/>
</dbReference>
<dbReference type="Pfam" id="PF13692">
    <property type="entry name" value="Glyco_trans_1_4"/>
    <property type="match status" value="1"/>
</dbReference>
<accession>A0A9E3H8N9</accession>
<name>A0A9E3H8N9_9NOST</name>
<evidence type="ECO:0000256" key="1">
    <source>
        <dbReference type="ARBA" id="ARBA00022679"/>
    </source>
</evidence>
<dbReference type="PANTHER" id="PTHR46401:SF2">
    <property type="entry name" value="GLYCOSYLTRANSFERASE WBBK-RELATED"/>
    <property type="match status" value="1"/>
</dbReference>
<dbReference type="GO" id="GO:0009103">
    <property type="term" value="P:lipopolysaccharide biosynthetic process"/>
    <property type="evidence" value="ECO:0007669"/>
    <property type="project" value="TreeGrafter"/>
</dbReference>
<reference evidence="2" key="2">
    <citation type="journal article" date="2022" name="Microbiol. Resour. Announc.">
        <title>Metagenome Sequencing to Explore Phylogenomics of Terrestrial Cyanobacteria.</title>
        <authorList>
            <person name="Ward R.D."/>
            <person name="Stajich J.E."/>
            <person name="Johansen J.R."/>
            <person name="Huntemann M."/>
            <person name="Clum A."/>
            <person name="Foster B."/>
            <person name="Foster B."/>
            <person name="Roux S."/>
            <person name="Palaniappan K."/>
            <person name="Varghese N."/>
            <person name="Mukherjee S."/>
            <person name="Reddy T.B.K."/>
            <person name="Daum C."/>
            <person name="Copeland A."/>
            <person name="Chen I.A."/>
            <person name="Ivanova N.N."/>
            <person name="Kyrpides N.C."/>
            <person name="Shapiro N."/>
            <person name="Eloe-Fadrosh E.A."/>
            <person name="Pietrasiak N."/>
        </authorList>
    </citation>
    <scope>NUCLEOTIDE SEQUENCE</scope>
    <source>
        <strain evidence="2">HA4357-MV3</strain>
    </source>
</reference>
<dbReference type="Gene3D" id="3.40.50.2000">
    <property type="entry name" value="Glycogen Phosphorylase B"/>
    <property type="match status" value="1"/>
</dbReference>
<dbReference type="EMBL" id="JAHHHW010000085">
    <property type="protein sequence ID" value="MBW4432399.1"/>
    <property type="molecule type" value="Genomic_DNA"/>
</dbReference>
<evidence type="ECO:0000313" key="3">
    <source>
        <dbReference type="Proteomes" id="UP000813215"/>
    </source>
</evidence>
<dbReference type="Proteomes" id="UP000813215">
    <property type="component" value="Unassembled WGS sequence"/>
</dbReference>
<evidence type="ECO:0000313" key="2">
    <source>
        <dbReference type="EMBL" id="MBW4432399.1"/>
    </source>
</evidence>